<evidence type="ECO:0000256" key="3">
    <source>
        <dbReference type="ARBA" id="ARBA00023027"/>
    </source>
</evidence>
<dbReference type="SUPFAM" id="SSF141452">
    <property type="entry name" value="Hcp1-like"/>
    <property type="match status" value="1"/>
</dbReference>
<dbReference type="PANTHER" id="PTHR43570:SF16">
    <property type="entry name" value="ALDEHYDE DEHYDROGENASE TYPE III, ISOFORM Q"/>
    <property type="match status" value="1"/>
</dbReference>
<dbReference type="PANTHER" id="PTHR43570">
    <property type="entry name" value="ALDEHYDE DEHYDROGENASE"/>
    <property type="match status" value="1"/>
</dbReference>
<keyword evidence="2 5" id="KW-0560">Oxidoreductase</keyword>
<dbReference type="InterPro" id="IPR008514">
    <property type="entry name" value="T6SS_Hcp"/>
</dbReference>
<dbReference type="GeneID" id="14868194"/>
<dbReference type="OrthoDB" id="440325at2759"/>
<dbReference type="SUPFAM" id="SSF53720">
    <property type="entry name" value="ALDH-like"/>
    <property type="match status" value="1"/>
</dbReference>
<evidence type="ECO:0000256" key="2">
    <source>
        <dbReference type="ARBA" id="ARBA00023002"/>
    </source>
</evidence>
<evidence type="ECO:0000313" key="7">
    <source>
        <dbReference type="EMBL" id="EGG16246.1"/>
    </source>
</evidence>
<dbReference type="Gene3D" id="2.30.110.20">
    <property type="entry name" value="Hcp1-like"/>
    <property type="match status" value="1"/>
</dbReference>
<protein>
    <submittedName>
        <fullName evidence="7">Aldehyde dehydrogenase</fullName>
    </submittedName>
</protein>
<dbReference type="GO" id="GO:0004029">
    <property type="term" value="F:aldehyde dehydrogenase (NAD+) activity"/>
    <property type="evidence" value="ECO:0007669"/>
    <property type="project" value="TreeGrafter"/>
</dbReference>
<dbReference type="InterPro" id="IPR029510">
    <property type="entry name" value="Ald_DH_CS_GLU"/>
</dbReference>
<evidence type="ECO:0000256" key="4">
    <source>
        <dbReference type="PROSITE-ProRule" id="PRU10007"/>
    </source>
</evidence>
<keyword evidence="8" id="KW-1185">Reference proteome</keyword>
<dbReference type="GO" id="GO:0006081">
    <property type="term" value="P:aldehyde metabolic process"/>
    <property type="evidence" value="ECO:0007669"/>
    <property type="project" value="InterPro"/>
</dbReference>
<sequence length="830" mass="92535">MNKRYYLQCKDYTLYDRDECVELSLYLPLDVDVKSENYSIPNIENTKDTIIQAFKALDLPIEVEDPNANPYGGRYGRGGNNNDKHSKKFAEVITPAPMWASVMSFSHNVAYSDNAGAGQQQVHIGEFSATRFVDDLSPVLNYFCLKNEPIPNVILRTQLKINKKDMKMSVTEYECTSAFITNQSVSGGSGGKPVETLSLKPIDLVYKVYEFNLENGDVIKKTISKWNSETSTGSRTILSGAKSLVEITKSRMLAENDQAGIKMLKDMGILSEYEVPSPNKEVSYQFLFKSNPYIVKQFTPTTVTRVGVIEGIAAKLDKPVSDIKAIYSAGMEIETEAEFQSSGLVQTTSPFTVELIDGSFIKVLIMVNQNIVRMTQSLRTVFLAQKTRPLEWRYSQLKAMKKMITENKDDIIKSVHKDLGKHVFEITQSEVVLIVAEIEETISKLEGWVKPEKVYTPVGMKPATSHIVKDPLGVVLIISPWNYPVNLALVPLIGAIAAGNCAHVKLSRHSASTGELLHRLLTQYMDKEAFTFDWEGGAQYITDLIEVKWDHIFFTGSVNVGRIVYQAAAKFLTPVTLELGGKNPCIVDKEANLKLAATKIVWGKCWNAGQTCIGLDYLLVHKSVVDDLIEEFKVVLKDFYGENIKESPSFARVVSKQHTERLQKLFSCGKVVIGGEADVEQRYVAPTFIVEPDLESPIMTEEIFGPVLPIITYENIDEVISFIQARPHPLTLYLFSTDSAVQDKILENTQSGSVMYNEVLLHFANNSLPFGGVGDSGLGSYHGKGTFDTFVHRRALVKGTTKKWLDVSIKYPPYSELATNVVGKLMGSGW</sequence>
<dbReference type="STRING" id="1054147.F4Q764"/>
<dbReference type="GO" id="GO:0005737">
    <property type="term" value="C:cytoplasm"/>
    <property type="evidence" value="ECO:0007669"/>
    <property type="project" value="TreeGrafter"/>
</dbReference>
<dbReference type="PROSITE" id="PS00687">
    <property type="entry name" value="ALDEHYDE_DEHYDR_GLU"/>
    <property type="match status" value="1"/>
</dbReference>
<dbReference type="InterPro" id="IPR036624">
    <property type="entry name" value="Hcp1-lik_sf"/>
</dbReference>
<dbReference type="Pfam" id="PF00171">
    <property type="entry name" value="Aldedh"/>
    <property type="match status" value="1"/>
</dbReference>
<dbReference type="InterPro" id="IPR015590">
    <property type="entry name" value="Aldehyde_DH_dom"/>
</dbReference>
<dbReference type="AlphaFoldDB" id="F4Q764"/>
<dbReference type="CDD" id="cd07087">
    <property type="entry name" value="ALDH_F3-13-14_CALDH-like"/>
    <property type="match status" value="1"/>
</dbReference>
<evidence type="ECO:0000256" key="5">
    <source>
        <dbReference type="RuleBase" id="RU003345"/>
    </source>
</evidence>
<evidence type="ECO:0000313" key="8">
    <source>
        <dbReference type="Proteomes" id="UP000007797"/>
    </source>
</evidence>
<name>F4Q764_CACFS</name>
<dbReference type="KEGG" id="dfa:DFA_09276"/>
<gene>
    <name evidence="7" type="primary">comG</name>
    <name evidence="7" type="ORF">DFA_09276</name>
</gene>
<dbReference type="Proteomes" id="UP000007797">
    <property type="component" value="Unassembled WGS sequence"/>
</dbReference>
<organism evidence="7 8">
    <name type="scientific">Cavenderia fasciculata</name>
    <name type="common">Slime mold</name>
    <name type="synonym">Dictyostelium fasciculatum</name>
    <dbReference type="NCBI Taxonomy" id="261658"/>
    <lineage>
        <taxon>Eukaryota</taxon>
        <taxon>Amoebozoa</taxon>
        <taxon>Evosea</taxon>
        <taxon>Eumycetozoa</taxon>
        <taxon>Dictyostelia</taxon>
        <taxon>Acytosteliales</taxon>
        <taxon>Cavenderiaceae</taxon>
        <taxon>Cavenderia</taxon>
    </lineage>
</organism>
<keyword evidence="3" id="KW-0520">NAD</keyword>
<dbReference type="InterPro" id="IPR016162">
    <property type="entry name" value="Ald_DH_N"/>
</dbReference>
<dbReference type="EMBL" id="GL883024">
    <property type="protein sequence ID" value="EGG16246.1"/>
    <property type="molecule type" value="Genomic_DNA"/>
</dbReference>
<dbReference type="Pfam" id="PF05638">
    <property type="entry name" value="T6SS_HCP"/>
    <property type="match status" value="1"/>
</dbReference>
<accession>F4Q764</accession>
<dbReference type="RefSeq" id="XP_004354630.1">
    <property type="nucleotide sequence ID" value="XM_004354578.1"/>
</dbReference>
<dbReference type="FunFam" id="3.40.309.10:FF:000025">
    <property type="entry name" value="Aldehyde dehydrogenase"/>
    <property type="match status" value="1"/>
</dbReference>
<dbReference type="InterPro" id="IPR016161">
    <property type="entry name" value="Ald_DH/histidinol_DH"/>
</dbReference>
<feature type="domain" description="Aldehyde dehydrogenase" evidence="6">
    <location>
        <begin position="375"/>
        <end position="792"/>
    </location>
</feature>
<dbReference type="FunFam" id="3.40.605.10:FF:000004">
    <property type="entry name" value="Aldehyde dehydrogenase"/>
    <property type="match status" value="1"/>
</dbReference>
<comment type="similarity">
    <text evidence="1 5">Belongs to the aldehyde dehydrogenase family.</text>
</comment>
<dbReference type="Gene3D" id="3.40.309.10">
    <property type="entry name" value="Aldehyde Dehydrogenase, Chain A, domain 2"/>
    <property type="match status" value="1"/>
</dbReference>
<proteinExistence type="inferred from homology"/>
<reference evidence="8" key="1">
    <citation type="journal article" date="2011" name="Genome Res.">
        <title>Phylogeny-wide analysis of social amoeba genomes highlights ancient origins for complex intercellular communication.</title>
        <authorList>
            <person name="Heidel A.J."/>
            <person name="Lawal H.M."/>
            <person name="Felder M."/>
            <person name="Schilde C."/>
            <person name="Helps N.R."/>
            <person name="Tunggal B."/>
            <person name="Rivero F."/>
            <person name="John U."/>
            <person name="Schleicher M."/>
            <person name="Eichinger L."/>
            <person name="Platzer M."/>
            <person name="Noegel A.A."/>
            <person name="Schaap P."/>
            <person name="Gloeckner G."/>
        </authorList>
    </citation>
    <scope>NUCLEOTIDE SEQUENCE [LARGE SCALE GENOMIC DNA]</scope>
    <source>
        <strain evidence="8">SH3</strain>
    </source>
</reference>
<dbReference type="Gene3D" id="3.40.605.10">
    <property type="entry name" value="Aldehyde Dehydrogenase, Chain A, domain 1"/>
    <property type="match status" value="1"/>
</dbReference>
<dbReference type="InterPro" id="IPR012394">
    <property type="entry name" value="Aldehyde_DH_NAD(P)"/>
</dbReference>
<dbReference type="InterPro" id="IPR016163">
    <property type="entry name" value="Ald_DH_C"/>
</dbReference>
<evidence type="ECO:0000256" key="1">
    <source>
        <dbReference type="ARBA" id="ARBA00009986"/>
    </source>
</evidence>
<evidence type="ECO:0000259" key="6">
    <source>
        <dbReference type="Pfam" id="PF00171"/>
    </source>
</evidence>
<feature type="active site" evidence="4">
    <location>
        <position position="578"/>
    </location>
</feature>